<sequence length="614" mass="68473">MQDFIRLDGGHDTVALGEAQRGCTLGGVISETPIVDLPDGPIRGTQKSLLNRNNSPYLQNRDLSYVEYLGIPYAEPPVGNLRFKPPQAIITKWTDVRDATSHGAACMQHKTGIFPPPAEMSEDCLYLDILTPAGSSRSNPKAVMVWIHGGGYVLGSTRLFNVAKLTVIGDVVVVLVNYRLDVFGFLSTGDSVVPGNMGLLDQQLAIRWVKENIALFGGDPERITLIGQSAGATSVTQHAISPTNKGLFQRVISQSGTIFTDYAFNNNDMIPAIRKTGRPLGCNDTDIIMLIECLQGADKDELLLASRPPSPLEVEGLIWSWGPVLDGTFFVKPPREMTRGKGNGQAERMLKSIDLLIGHNGNEGYNHLQLYAFFQNPREFSLTAHTWNDVGFLRDLSEKLFRAVGNKYGNDEVAEMIYEILAYTYLNIQKGSDFDGPKLAEVLHELLTDELYLIPALKFADLHAELGGQTFKYHFDYRPSSSIHPDWVEGADHFTEVPYVFGMIHNNSPAFDQLLSYNLIKYWSNFAKTGNPNEPTTYPGLPAYWPQFTKGKRQFLEISVNITSSKPGEIIKPDRVYFWTEYLPKIVATLKCGARKQMRKKQRKAEDDAELDNK</sequence>
<dbReference type="Gene3D" id="3.40.50.1820">
    <property type="entry name" value="alpha/beta hydrolase"/>
    <property type="match status" value="1"/>
</dbReference>
<dbReference type="InterPro" id="IPR002018">
    <property type="entry name" value="CarbesteraseB"/>
</dbReference>
<dbReference type="PANTHER" id="PTHR43918">
    <property type="entry name" value="ACETYLCHOLINESTERASE"/>
    <property type="match status" value="1"/>
</dbReference>
<dbReference type="GO" id="GO:0005886">
    <property type="term" value="C:plasma membrane"/>
    <property type="evidence" value="ECO:0007669"/>
    <property type="project" value="TreeGrafter"/>
</dbReference>
<evidence type="ECO:0000256" key="2">
    <source>
        <dbReference type="ARBA" id="ARBA00022487"/>
    </source>
</evidence>
<name>A0A8J1UAL9_OWEFU</name>
<organism evidence="5 6">
    <name type="scientific">Owenia fusiformis</name>
    <name type="common">Polychaete worm</name>
    <dbReference type="NCBI Taxonomy" id="6347"/>
    <lineage>
        <taxon>Eukaryota</taxon>
        <taxon>Metazoa</taxon>
        <taxon>Spiralia</taxon>
        <taxon>Lophotrochozoa</taxon>
        <taxon>Annelida</taxon>
        <taxon>Polychaeta</taxon>
        <taxon>Sedentaria</taxon>
        <taxon>Canalipalpata</taxon>
        <taxon>Sabellida</taxon>
        <taxon>Oweniida</taxon>
        <taxon>Oweniidae</taxon>
        <taxon>Owenia</taxon>
    </lineage>
</organism>
<reference evidence="5" key="1">
    <citation type="submission" date="2022-03" db="EMBL/GenBank/DDBJ databases">
        <authorList>
            <person name="Martin C."/>
        </authorList>
    </citation>
    <scope>NUCLEOTIDE SEQUENCE</scope>
</reference>
<comment type="caution">
    <text evidence="5">The sequence shown here is derived from an EMBL/GenBank/DDBJ whole genome shotgun (WGS) entry which is preliminary data.</text>
</comment>
<dbReference type="EC" id="3.1.1.-" evidence="4"/>
<comment type="similarity">
    <text evidence="1 4">Belongs to the type-B carboxylesterase/lipase family.</text>
</comment>
<dbReference type="Proteomes" id="UP000749559">
    <property type="component" value="Unassembled WGS sequence"/>
</dbReference>
<accession>A0A8J1UAL9</accession>
<dbReference type="SUPFAM" id="SSF53474">
    <property type="entry name" value="alpha/beta-Hydrolases"/>
    <property type="match status" value="1"/>
</dbReference>
<proteinExistence type="inferred from homology"/>
<keyword evidence="3 4" id="KW-0378">Hydrolase</keyword>
<dbReference type="InterPro" id="IPR050654">
    <property type="entry name" value="AChE-related_enzymes"/>
</dbReference>
<keyword evidence="6" id="KW-1185">Reference proteome</keyword>
<dbReference type="InterPro" id="IPR019826">
    <property type="entry name" value="Carboxylesterase_B_AS"/>
</dbReference>
<dbReference type="GO" id="GO:0006581">
    <property type="term" value="P:acetylcholine catabolic process"/>
    <property type="evidence" value="ECO:0007669"/>
    <property type="project" value="TreeGrafter"/>
</dbReference>
<protein>
    <recommendedName>
        <fullName evidence="4">Carboxylic ester hydrolase</fullName>
        <ecNumber evidence="4">3.1.1.-</ecNumber>
    </recommendedName>
</protein>
<dbReference type="PANTHER" id="PTHR43918:SF4">
    <property type="entry name" value="CARBOXYLIC ESTER HYDROLASE"/>
    <property type="match status" value="1"/>
</dbReference>
<dbReference type="GO" id="GO:0019695">
    <property type="term" value="P:choline metabolic process"/>
    <property type="evidence" value="ECO:0007669"/>
    <property type="project" value="TreeGrafter"/>
</dbReference>
<evidence type="ECO:0000256" key="3">
    <source>
        <dbReference type="ARBA" id="ARBA00022801"/>
    </source>
</evidence>
<evidence type="ECO:0000256" key="4">
    <source>
        <dbReference type="RuleBase" id="RU361235"/>
    </source>
</evidence>
<dbReference type="OrthoDB" id="408631at2759"/>
<keyword evidence="2" id="KW-0719">Serine esterase</keyword>
<dbReference type="PROSITE" id="PS00941">
    <property type="entry name" value="CARBOXYLESTERASE_B_2"/>
    <property type="match status" value="1"/>
</dbReference>
<evidence type="ECO:0000313" key="5">
    <source>
        <dbReference type="EMBL" id="CAH1781140.1"/>
    </source>
</evidence>
<gene>
    <name evidence="5" type="ORF">OFUS_LOCUS7749</name>
</gene>
<dbReference type="AlphaFoldDB" id="A0A8J1UAL9"/>
<dbReference type="PROSITE" id="PS00122">
    <property type="entry name" value="CARBOXYLESTERASE_B_1"/>
    <property type="match status" value="1"/>
</dbReference>
<dbReference type="InterPro" id="IPR029058">
    <property type="entry name" value="AB_hydrolase_fold"/>
</dbReference>
<dbReference type="GO" id="GO:0003990">
    <property type="term" value="F:acetylcholinesterase activity"/>
    <property type="evidence" value="ECO:0007669"/>
    <property type="project" value="TreeGrafter"/>
</dbReference>
<evidence type="ECO:0000256" key="1">
    <source>
        <dbReference type="ARBA" id="ARBA00005964"/>
    </source>
</evidence>
<evidence type="ECO:0000313" key="6">
    <source>
        <dbReference type="Proteomes" id="UP000749559"/>
    </source>
</evidence>
<dbReference type="EMBL" id="CAIIXF020000004">
    <property type="protein sequence ID" value="CAH1781140.1"/>
    <property type="molecule type" value="Genomic_DNA"/>
</dbReference>
<dbReference type="GO" id="GO:0005615">
    <property type="term" value="C:extracellular space"/>
    <property type="evidence" value="ECO:0007669"/>
    <property type="project" value="TreeGrafter"/>
</dbReference>
<dbReference type="InterPro" id="IPR019819">
    <property type="entry name" value="Carboxylesterase_B_CS"/>
</dbReference>
<dbReference type="Pfam" id="PF00135">
    <property type="entry name" value="COesterase"/>
    <property type="match status" value="1"/>
</dbReference>